<evidence type="ECO:0000256" key="2">
    <source>
        <dbReference type="SAM" id="MobiDB-lite"/>
    </source>
</evidence>
<evidence type="ECO:0000313" key="4">
    <source>
        <dbReference type="Proteomes" id="UP000039865"/>
    </source>
</evidence>
<feature type="compositionally biased region" description="Acidic residues" evidence="2">
    <location>
        <begin position="383"/>
        <end position="395"/>
    </location>
</feature>
<keyword evidence="1" id="KW-0175">Coiled coil</keyword>
<feature type="coiled-coil region" evidence="1">
    <location>
        <begin position="328"/>
        <end position="355"/>
    </location>
</feature>
<feature type="compositionally biased region" description="Acidic residues" evidence="2">
    <location>
        <begin position="420"/>
        <end position="429"/>
    </location>
</feature>
<proteinExistence type="predicted"/>
<gene>
    <name evidence="3" type="primary">Contig9208.g9850</name>
    <name evidence="3" type="ORF">STYLEM_13472</name>
</gene>
<reference evidence="3 4" key="1">
    <citation type="submission" date="2014-06" db="EMBL/GenBank/DDBJ databases">
        <authorList>
            <person name="Swart Estienne"/>
        </authorList>
    </citation>
    <scope>NUCLEOTIDE SEQUENCE [LARGE SCALE GENOMIC DNA]</scope>
    <source>
        <strain evidence="3 4">130c</strain>
    </source>
</reference>
<keyword evidence="4" id="KW-1185">Reference proteome</keyword>
<accession>A0A078APZ2</accession>
<protein>
    <submittedName>
        <fullName evidence="3">Uncharacterized protein</fullName>
    </submittedName>
</protein>
<feature type="region of interest" description="Disordered" evidence="2">
    <location>
        <begin position="373"/>
        <end position="429"/>
    </location>
</feature>
<evidence type="ECO:0000256" key="1">
    <source>
        <dbReference type="SAM" id="Coils"/>
    </source>
</evidence>
<sequence>MSTAENNRNLGLNHGTMMGDQFDSMLRDQDGLLADMDQQLLPKIEELLSYHIEEQGLECQNLELNPIFQKLRLRLRQFYFQAEEYRRNGPSQLNQNQLQKNKVDFSYKIQLHRGLKRLLREVVITKDKHLQLTNLGKVYTWYFQKLESIGQMSSQEKDEEEIFLNPGRIEEIQRRNEEKQTQKREKLLNENYIEQKQKKFFEDGERTVHQDILPAKDRIGEYKTKSFGKLFQNKLEERPMSAYTSNAALGDATTQAQSVFEEDEKSVKSHPFKNFYTTGDPVVFKTQNRFEGKSNFHNYFPTNDMTEQKIEKIWFQNKNRLLIEKRREEELKQTMKEWSNAKQRIESEIQRKKEHKLYANNFEARGYVRTNWKTKNFNPESNPLEEDSSSDESDDVQILSDNEDAIVINKGKQSLRSREDQEDDDEYDDEYDYVKDDEEYDDYEQQNKMNQMKQAKDNQQRSLKSAHPRMRGSQGQLEAKQPSLHDLTKDQVGYGIRPSTAIQIKQLEMIQEYNKSLPKRKKNQSLPLIQAHNIGTKSIIKKDHKKQTVEEIIKYNAIGEIDDQLDSKEAQGSKFQMLGKVRNMKIQSAKQRIETLRKYKGDLINAVPNFTEDSLDNVFVSSNKGSDAYSLSVYNRADKYTRPQTAPTQNNWFKGMQKLQPVAEEEEHPVEPDTRLPEFKVPPGLQALSRGAIDGYRLEQVSEIESIKERLARDGFPQSMVVLQRAILMPTDVEYVPGQRKYPSPGDALMINPFPKKKKKKGKKKKGKKKK</sequence>
<dbReference type="Proteomes" id="UP000039865">
    <property type="component" value="Unassembled WGS sequence"/>
</dbReference>
<dbReference type="InParanoid" id="A0A078APZ2"/>
<feature type="region of interest" description="Disordered" evidence="2">
    <location>
        <begin position="738"/>
        <end position="771"/>
    </location>
</feature>
<evidence type="ECO:0000313" key="3">
    <source>
        <dbReference type="EMBL" id="CDW84410.1"/>
    </source>
</evidence>
<feature type="region of interest" description="Disordered" evidence="2">
    <location>
        <begin position="449"/>
        <end position="484"/>
    </location>
</feature>
<dbReference type="OrthoDB" id="294866at2759"/>
<organism evidence="3 4">
    <name type="scientific">Stylonychia lemnae</name>
    <name type="common">Ciliate</name>
    <dbReference type="NCBI Taxonomy" id="5949"/>
    <lineage>
        <taxon>Eukaryota</taxon>
        <taxon>Sar</taxon>
        <taxon>Alveolata</taxon>
        <taxon>Ciliophora</taxon>
        <taxon>Intramacronucleata</taxon>
        <taxon>Spirotrichea</taxon>
        <taxon>Stichotrichia</taxon>
        <taxon>Sporadotrichida</taxon>
        <taxon>Oxytrichidae</taxon>
        <taxon>Stylonychinae</taxon>
        <taxon>Stylonychia</taxon>
    </lineage>
</organism>
<dbReference type="EMBL" id="CCKQ01012777">
    <property type="protein sequence ID" value="CDW84410.1"/>
    <property type="molecule type" value="Genomic_DNA"/>
</dbReference>
<name>A0A078APZ2_STYLE</name>
<dbReference type="AlphaFoldDB" id="A0A078APZ2"/>
<feature type="compositionally biased region" description="Basic residues" evidence="2">
    <location>
        <begin position="755"/>
        <end position="771"/>
    </location>
</feature>